<dbReference type="RefSeq" id="WP_013277215.1">
    <property type="nucleotide sequence ID" value="NC_014378.1"/>
</dbReference>
<keyword evidence="2 3" id="KW-0802">TPR repeat</keyword>
<dbReference type="AlphaFoldDB" id="D9QTK5"/>
<organism evidence="7 8">
    <name type="scientific">Acetohalobium arabaticum (strain ATCC 49924 / DSM 5501 / Z-7288)</name>
    <dbReference type="NCBI Taxonomy" id="574087"/>
    <lineage>
        <taxon>Bacteria</taxon>
        <taxon>Bacillati</taxon>
        <taxon>Bacillota</taxon>
        <taxon>Clostridia</taxon>
        <taxon>Halanaerobiales</taxon>
        <taxon>Halobacteroidaceae</taxon>
        <taxon>Acetohalobium</taxon>
    </lineage>
</organism>
<feature type="domain" description="Tetratricopeptide repeat protein 21A/21B C-terminal ARM" evidence="6">
    <location>
        <begin position="83"/>
        <end position="250"/>
    </location>
</feature>
<dbReference type="InterPro" id="IPR013486">
    <property type="entry name" value="SpoIID/LytB"/>
</dbReference>
<dbReference type="PANTHER" id="PTHR44858:SF1">
    <property type="entry name" value="UDP-N-ACETYLGLUCOSAMINE--PEPTIDE N-ACETYLGLUCOSAMINYLTRANSFERASE SPINDLY-RELATED"/>
    <property type="match status" value="1"/>
</dbReference>
<keyword evidence="4" id="KW-0472">Membrane</keyword>
<evidence type="ECO:0000313" key="8">
    <source>
        <dbReference type="Proteomes" id="UP000001661"/>
    </source>
</evidence>
<feature type="repeat" description="TPR" evidence="3">
    <location>
        <begin position="148"/>
        <end position="181"/>
    </location>
</feature>
<dbReference type="Pfam" id="PF08486">
    <property type="entry name" value="SpoIID"/>
    <property type="match status" value="1"/>
</dbReference>
<dbReference type="PROSITE" id="PS50005">
    <property type="entry name" value="TPR"/>
    <property type="match status" value="4"/>
</dbReference>
<protein>
    <submittedName>
        <fullName evidence="7">SpoIID/LytB domain protein</fullName>
    </submittedName>
</protein>
<sequence length="708" mass="79890">MTKDKKKLYLLVIGVVFCLVTFTVTFVFKAENHDITTAKQHNLDKLEEKARTEYYNGAYRESIKLYQEVLEKSSARIDTRKNLAVVYETVGDYKSAVNQYEAVLSTDSDEHSVYYDLGELYYSLGKYNQALKNTKQAVEYIENEAILKLAYLKLAQIHKERSDYHLALSAVKQALKLDPDSAVAYYYSGQIKDRLDQLQEAVADYKQALNKDGSFVEAQLDLADDYFKLEKYKEAKKLYKKILERNGEFKIAQTRLDRIEEIKPDLFKTEAGEERSKEETREELLNKEVTFAQIEPIEAKDSLSQVRIGLADGREYLAFRAASEFVIKDKASKKVLFTGAAQIPWQLEIMDTGEIGLFNKSGQLKEKLTAPVAIETKQDEAPILLHNIDYGQGYYWAGKEDRQYRGQIEINPNQDTFTVVNPVNLEAYLYSVVPSEMSASWPIEALKVQAVAARSYTLFHLGKHGYEGYDLCSTVHCAAYGGITKEHPRTIQAVDETRGEILTYNGRPINAVYSANSGGRTESSAAVWGGEVPYLQGASTALASLGEENLQQKFPFEPYQLQKWLSTAPKSYSDHLEYGRANRYRWQRVIRADEIAAKLDIGKVKKLVPTARAEGGTVEAIKVVGATGEEIIDRGLRSFFGGLRSSRFIVQTEYGSDGLADNFIFYGSGWGHNVGMDQVATANMAHSGYSYDEILLHFYTGVNLTSKY</sequence>
<dbReference type="GO" id="GO:0030435">
    <property type="term" value="P:sporulation resulting in formation of a cellular spore"/>
    <property type="evidence" value="ECO:0007669"/>
    <property type="project" value="InterPro"/>
</dbReference>
<evidence type="ECO:0000259" key="5">
    <source>
        <dbReference type="Pfam" id="PF08486"/>
    </source>
</evidence>
<dbReference type="InterPro" id="IPR011990">
    <property type="entry name" value="TPR-like_helical_dom_sf"/>
</dbReference>
<dbReference type="Pfam" id="PF25063">
    <property type="entry name" value="ARM_TT21_C"/>
    <property type="match status" value="1"/>
</dbReference>
<dbReference type="InterPro" id="IPR056834">
    <property type="entry name" value="ARM_TT21_C"/>
</dbReference>
<dbReference type="PANTHER" id="PTHR44858">
    <property type="entry name" value="TETRATRICOPEPTIDE REPEAT PROTEIN 6"/>
    <property type="match status" value="1"/>
</dbReference>
<keyword evidence="8" id="KW-1185">Reference proteome</keyword>
<dbReference type="eggNOG" id="COG0457">
    <property type="taxonomic scope" value="Bacteria"/>
</dbReference>
<dbReference type="KEGG" id="aar:Acear_0218"/>
<dbReference type="Gene3D" id="1.25.40.10">
    <property type="entry name" value="Tetratricopeptide repeat domain"/>
    <property type="match status" value="2"/>
</dbReference>
<dbReference type="SMART" id="SM00028">
    <property type="entry name" value="TPR"/>
    <property type="match status" value="6"/>
</dbReference>
<feature type="transmembrane region" description="Helical" evidence="4">
    <location>
        <begin position="7"/>
        <end position="28"/>
    </location>
</feature>
<gene>
    <name evidence="7" type="ordered locus">Acear_0218</name>
</gene>
<feature type="repeat" description="TPR" evidence="3">
    <location>
        <begin position="216"/>
        <end position="249"/>
    </location>
</feature>
<dbReference type="InterPro" id="IPR013693">
    <property type="entry name" value="SpoIID/LytB_N"/>
</dbReference>
<evidence type="ECO:0000313" key="7">
    <source>
        <dbReference type="EMBL" id="ADL11769.1"/>
    </source>
</evidence>
<dbReference type="eggNOG" id="COG2385">
    <property type="taxonomic scope" value="Bacteria"/>
</dbReference>
<dbReference type="InterPro" id="IPR019734">
    <property type="entry name" value="TPR_rpt"/>
</dbReference>
<feature type="domain" description="Sporulation stage II protein D amidase enhancer LytB N-terminal" evidence="5">
    <location>
        <begin position="414"/>
        <end position="504"/>
    </location>
</feature>
<feature type="repeat" description="TPR" evidence="3">
    <location>
        <begin position="111"/>
        <end position="144"/>
    </location>
</feature>
<dbReference type="PROSITE" id="PS50293">
    <property type="entry name" value="TPR_REGION"/>
    <property type="match status" value="1"/>
</dbReference>
<dbReference type="OrthoDB" id="9794671at2"/>
<keyword evidence="4" id="KW-0812">Transmembrane</keyword>
<evidence type="ECO:0000259" key="6">
    <source>
        <dbReference type="Pfam" id="PF25063"/>
    </source>
</evidence>
<dbReference type="HOGENOM" id="CLU_389698_0_0_9"/>
<dbReference type="STRING" id="574087.Acear_0218"/>
<accession>D9QTK5</accession>
<keyword evidence="1" id="KW-0677">Repeat</keyword>
<name>D9QTK5_ACEAZ</name>
<dbReference type="InterPro" id="IPR050498">
    <property type="entry name" value="Ycf3"/>
</dbReference>
<feature type="repeat" description="TPR" evidence="3">
    <location>
        <begin position="77"/>
        <end position="110"/>
    </location>
</feature>
<evidence type="ECO:0000256" key="4">
    <source>
        <dbReference type="SAM" id="Phobius"/>
    </source>
</evidence>
<proteinExistence type="predicted"/>
<evidence type="ECO:0000256" key="2">
    <source>
        <dbReference type="ARBA" id="ARBA00022803"/>
    </source>
</evidence>
<dbReference type="Proteomes" id="UP000001661">
    <property type="component" value="Chromosome"/>
</dbReference>
<dbReference type="SUPFAM" id="SSF48452">
    <property type="entry name" value="TPR-like"/>
    <property type="match status" value="1"/>
</dbReference>
<keyword evidence="4" id="KW-1133">Transmembrane helix</keyword>
<evidence type="ECO:0000256" key="3">
    <source>
        <dbReference type="PROSITE-ProRule" id="PRU00339"/>
    </source>
</evidence>
<evidence type="ECO:0000256" key="1">
    <source>
        <dbReference type="ARBA" id="ARBA00022737"/>
    </source>
</evidence>
<dbReference type="EMBL" id="CP002105">
    <property type="protein sequence ID" value="ADL11769.1"/>
    <property type="molecule type" value="Genomic_DNA"/>
</dbReference>
<dbReference type="NCBIfam" id="TIGR02669">
    <property type="entry name" value="SpoIID_LytB"/>
    <property type="match status" value="1"/>
</dbReference>
<reference evidence="7 8" key="1">
    <citation type="journal article" date="2010" name="Stand. Genomic Sci.">
        <title>Complete genome sequence of Acetohalobium arabaticum type strain (Z-7288).</title>
        <authorList>
            <person name="Sikorski J."/>
            <person name="Lapidus A."/>
            <person name="Chertkov O."/>
            <person name="Lucas S."/>
            <person name="Copeland A."/>
            <person name="Glavina Del Rio T."/>
            <person name="Nolan M."/>
            <person name="Tice H."/>
            <person name="Cheng J.F."/>
            <person name="Han C."/>
            <person name="Brambilla E."/>
            <person name="Pitluck S."/>
            <person name="Liolios K."/>
            <person name="Ivanova N."/>
            <person name="Mavromatis K."/>
            <person name="Mikhailova N."/>
            <person name="Pati A."/>
            <person name="Bruce D."/>
            <person name="Detter C."/>
            <person name="Tapia R."/>
            <person name="Goodwin L."/>
            <person name="Chen A."/>
            <person name="Palaniappan K."/>
            <person name="Land M."/>
            <person name="Hauser L."/>
            <person name="Chang Y.J."/>
            <person name="Jeffries C.D."/>
            <person name="Rohde M."/>
            <person name="Goker M."/>
            <person name="Spring S."/>
            <person name="Woyke T."/>
            <person name="Bristow J."/>
            <person name="Eisen J.A."/>
            <person name="Markowitz V."/>
            <person name="Hugenholtz P."/>
            <person name="Kyrpides N.C."/>
            <person name="Klenk H.P."/>
        </authorList>
    </citation>
    <scope>NUCLEOTIDE SEQUENCE [LARGE SCALE GENOMIC DNA]</scope>
    <source>
        <strain evidence="8">ATCC 49924 / DSM 5501 / Z-7288</strain>
    </source>
</reference>